<feature type="region of interest" description="Disordered" evidence="1">
    <location>
        <begin position="1"/>
        <end position="31"/>
    </location>
</feature>
<dbReference type="EMBL" id="AP014809">
    <property type="protein sequence ID" value="BAU92445.1"/>
    <property type="molecule type" value="Genomic_DNA"/>
</dbReference>
<sequence>MTNIIRPDFGGRRRDAEAPESTSDGDASQPLHLYGTAAGHVVALMEDTRGPEGRALKVVVGSAARNVVEAVAVMPPTDEGRVDADATAMAILRALEIVEHGTGPSSA</sequence>
<dbReference type="Proteomes" id="UP000218288">
    <property type="component" value="Chromosome"/>
</dbReference>
<evidence type="ECO:0000313" key="2">
    <source>
        <dbReference type="EMBL" id="BAU92445.1"/>
    </source>
</evidence>
<reference evidence="2 3" key="1">
    <citation type="journal article" date="2016" name="Genome Announc.">
        <title>Complete Genome Sequence of Methylobacterium populi P-1M, Isolated from Pink-Pigmented Household Biofilm.</title>
        <authorList>
            <person name="Morohoshi T."/>
            <person name="Ikeda T."/>
        </authorList>
    </citation>
    <scope>NUCLEOTIDE SEQUENCE [LARGE SCALE GENOMIC DNA]</scope>
    <source>
        <strain evidence="2 3">P-1M</strain>
    </source>
</reference>
<organism evidence="2 3">
    <name type="scientific">Methylorubrum populi</name>
    <dbReference type="NCBI Taxonomy" id="223967"/>
    <lineage>
        <taxon>Bacteria</taxon>
        <taxon>Pseudomonadati</taxon>
        <taxon>Pseudomonadota</taxon>
        <taxon>Alphaproteobacteria</taxon>
        <taxon>Hyphomicrobiales</taxon>
        <taxon>Methylobacteriaceae</taxon>
        <taxon>Methylorubrum</taxon>
    </lineage>
</organism>
<accession>A0A160PI11</accession>
<gene>
    <name evidence="2" type="ORF">MPPM_3840</name>
</gene>
<name>A0A160PI11_9HYPH</name>
<dbReference type="AlphaFoldDB" id="A0A160PI11"/>
<evidence type="ECO:0000256" key="1">
    <source>
        <dbReference type="SAM" id="MobiDB-lite"/>
    </source>
</evidence>
<protein>
    <submittedName>
        <fullName evidence="2">Uncharacterized protein</fullName>
    </submittedName>
</protein>
<evidence type="ECO:0000313" key="3">
    <source>
        <dbReference type="Proteomes" id="UP000218288"/>
    </source>
</evidence>
<proteinExistence type="predicted"/>
<dbReference type="OrthoDB" id="8002947at2"/>
<dbReference type="RefSeq" id="WP_096486389.1">
    <property type="nucleotide sequence ID" value="NZ_AP014809.1"/>
</dbReference>